<evidence type="ECO:0000313" key="2">
    <source>
        <dbReference type="EMBL" id="MBB4135478.1"/>
    </source>
</evidence>
<keyword evidence="1" id="KW-1133">Transmembrane helix</keyword>
<accession>A0A840EYT6</accession>
<dbReference type="RefSeq" id="WP_183373251.1">
    <property type="nucleotide sequence ID" value="NZ_BAABHL010000065.1"/>
</dbReference>
<evidence type="ECO:0000256" key="1">
    <source>
        <dbReference type="SAM" id="Phobius"/>
    </source>
</evidence>
<dbReference type="AlphaFoldDB" id="A0A840EYT6"/>
<sequence length="78" mass="8617">MTENPSVRRPVRSVAIVLLGLVCAYFVIRAVAEPFFLDSYETAWGGPSLVGVLAVHMLPGVVGLGILICMYRRRVWRA</sequence>
<dbReference type="Proteomes" id="UP000551501">
    <property type="component" value="Unassembled WGS sequence"/>
</dbReference>
<keyword evidence="1" id="KW-0812">Transmembrane</keyword>
<reference evidence="2 3" key="1">
    <citation type="submission" date="2020-08" db="EMBL/GenBank/DDBJ databases">
        <title>Sequencing the genomes of 1000 actinobacteria strains.</title>
        <authorList>
            <person name="Klenk H.-P."/>
        </authorList>
    </citation>
    <scope>NUCLEOTIDE SEQUENCE [LARGE SCALE GENOMIC DNA]</scope>
    <source>
        <strain evidence="2 3">DSM 45298</strain>
    </source>
</reference>
<keyword evidence="3" id="KW-1185">Reference proteome</keyword>
<feature type="transmembrane region" description="Helical" evidence="1">
    <location>
        <begin position="52"/>
        <end position="71"/>
    </location>
</feature>
<gene>
    <name evidence="2" type="ORF">BKA16_002030</name>
</gene>
<proteinExistence type="predicted"/>
<evidence type="ECO:0000313" key="3">
    <source>
        <dbReference type="Proteomes" id="UP000551501"/>
    </source>
</evidence>
<dbReference type="EMBL" id="JACIFP010000001">
    <property type="protein sequence ID" value="MBB4135478.1"/>
    <property type="molecule type" value="Genomic_DNA"/>
</dbReference>
<name>A0A840EYT6_9ACTN</name>
<protein>
    <submittedName>
        <fullName evidence="2">Membrane protein YdbS with pleckstrin-like domain</fullName>
    </submittedName>
</protein>
<keyword evidence="1" id="KW-0472">Membrane</keyword>
<organism evidence="2 3">
    <name type="scientific">Gordonia humi</name>
    <dbReference type="NCBI Taxonomy" id="686429"/>
    <lineage>
        <taxon>Bacteria</taxon>
        <taxon>Bacillati</taxon>
        <taxon>Actinomycetota</taxon>
        <taxon>Actinomycetes</taxon>
        <taxon>Mycobacteriales</taxon>
        <taxon>Gordoniaceae</taxon>
        <taxon>Gordonia</taxon>
    </lineage>
</organism>
<comment type="caution">
    <text evidence="2">The sequence shown here is derived from an EMBL/GenBank/DDBJ whole genome shotgun (WGS) entry which is preliminary data.</text>
</comment>
<feature type="transmembrane region" description="Helical" evidence="1">
    <location>
        <begin position="12"/>
        <end position="32"/>
    </location>
</feature>